<dbReference type="AlphaFoldDB" id="A0A7S3J5P1"/>
<sequence>MQQEATLFFDKRNKQGVGMEAMAGLNTSTGAVVPGKHGKKHRGKSKVNQLLPNVSFENETISTSSRVYENRDKTQIEGDKRSNTPFRVKGNKGVKNNKTISGVSLPPMHTKKH</sequence>
<protein>
    <submittedName>
        <fullName evidence="2">Uncharacterized protein</fullName>
    </submittedName>
</protein>
<accession>A0A7S3J5P1</accession>
<feature type="region of interest" description="Disordered" evidence="1">
    <location>
        <begin position="74"/>
        <end position="113"/>
    </location>
</feature>
<name>A0A7S3J5P1_9SPIT</name>
<evidence type="ECO:0000313" key="2">
    <source>
        <dbReference type="EMBL" id="CAE0344250.1"/>
    </source>
</evidence>
<evidence type="ECO:0000256" key="1">
    <source>
        <dbReference type="SAM" id="MobiDB-lite"/>
    </source>
</evidence>
<reference evidence="2" key="1">
    <citation type="submission" date="2021-01" db="EMBL/GenBank/DDBJ databases">
        <authorList>
            <person name="Corre E."/>
            <person name="Pelletier E."/>
            <person name="Niang G."/>
            <person name="Scheremetjew M."/>
            <person name="Finn R."/>
            <person name="Kale V."/>
            <person name="Holt S."/>
            <person name="Cochrane G."/>
            <person name="Meng A."/>
            <person name="Brown T."/>
            <person name="Cohen L."/>
        </authorList>
    </citation>
    <scope>NUCLEOTIDE SEQUENCE</scope>
    <source>
        <strain evidence="2">FSP1.4</strain>
    </source>
</reference>
<proteinExistence type="predicted"/>
<dbReference type="EMBL" id="HBII01007143">
    <property type="protein sequence ID" value="CAE0344250.1"/>
    <property type="molecule type" value="Transcribed_RNA"/>
</dbReference>
<organism evidence="2">
    <name type="scientific">Euplotes harpa</name>
    <dbReference type="NCBI Taxonomy" id="151035"/>
    <lineage>
        <taxon>Eukaryota</taxon>
        <taxon>Sar</taxon>
        <taxon>Alveolata</taxon>
        <taxon>Ciliophora</taxon>
        <taxon>Intramacronucleata</taxon>
        <taxon>Spirotrichea</taxon>
        <taxon>Hypotrichia</taxon>
        <taxon>Euplotida</taxon>
        <taxon>Euplotidae</taxon>
        <taxon>Euplotes</taxon>
    </lineage>
</organism>
<gene>
    <name evidence="2" type="ORF">EHAR0213_LOCUS3157</name>
</gene>